<name>A0A1I7VFP8_LOALO</name>
<dbReference type="WBParaSite" id="EN70_2010">
    <property type="protein sequence ID" value="EN70_2010"/>
    <property type="gene ID" value="EN70_2010"/>
</dbReference>
<organism evidence="1 2">
    <name type="scientific">Loa loa</name>
    <name type="common">Eye worm</name>
    <name type="synonym">Filaria loa</name>
    <dbReference type="NCBI Taxonomy" id="7209"/>
    <lineage>
        <taxon>Eukaryota</taxon>
        <taxon>Metazoa</taxon>
        <taxon>Ecdysozoa</taxon>
        <taxon>Nematoda</taxon>
        <taxon>Chromadorea</taxon>
        <taxon>Rhabditida</taxon>
        <taxon>Spirurina</taxon>
        <taxon>Spiruromorpha</taxon>
        <taxon>Filarioidea</taxon>
        <taxon>Onchocercidae</taxon>
        <taxon>Loa</taxon>
    </lineage>
</organism>
<keyword evidence="1" id="KW-1185">Reference proteome</keyword>
<dbReference type="AlphaFoldDB" id="A0A1I7VFP8"/>
<reference evidence="2" key="2">
    <citation type="submission" date="2016-11" db="UniProtKB">
        <authorList>
            <consortium name="WormBaseParasite"/>
        </authorList>
    </citation>
    <scope>IDENTIFICATION</scope>
</reference>
<dbReference type="Proteomes" id="UP000095285">
    <property type="component" value="Unassembled WGS sequence"/>
</dbReference>
<evidence type="ECO:0000313" key="2">
    <source>
        <dbReference type="WBParaSite" id="EN70_2010"/>
    </source>
</evidence>
<proteinExistence type="predicted"/>
<protein>
    <submittedName>
        <fullName evidence="2">Transmembrane protein</fullName>
    </submittedName>
</protein>
<accession>A0A1I7VFP8</accession>
<evidence type="ECO:0000313" key="1">
    <source>
        <dbReference type="Proteomes" id="UP000095285"/>
    </source>
</evidence>
<reference evidence="1" key="1">
    <citation type="submission" date="2012-04" db="EMBL/GenBank/DDBJ databases">
        <title>The Genome Sequence of Loa loa.</title>
        <authorList>
            <consortium name="The Broad Institute Genome Sequencing Platform"/>
            <consortium name="Broad Institute Genome Sequencing Center for Infectious Disease"/>
            <person name="Nutman T.B."/>
            <person name="Fink D.L."/>
            <person name="Russ C."/>
            <person name="Young S."/>
            <person name="Zeng Q."/>
            <person name="Gargeya S."/>
            <person name="Alvarado L."/>
            <person name="Berlin A."/>
            <person name="Chapman S.B."/>
            <person name="Chen Z."/>
            <person name="Freedman E."/>
            <person name="Gellesch M."/>
            <person name="Goldberg J."/>
            <person name="Griggs A."/>
            <person name="Gujja S."/>
            <person name="Heilman E.R."/>
            <person name="Heiman D."/>
            <person name="Howarth C."/>
            <person name="Mehta T."/>
            <person name="Neiman D."/>
            <person name="Pearson M."/>
            <person name="Roberts A."/>
            <person name="Saif S."/>
            <person name="Shea T."/>
            <person name="Shenoy N."/>
            <person name="Sisk P."/>
            <person name="Stolte C."/>
            <person name="Sykes S."/>
            <person name="White J."/>
            <person name="Yandava C."/>
            <person name="Haas B."/>
            <person name="Henn M.R."/>
            <person name="Nusbaum C."/>
            <person name="Birren B."/>
        </authorList>
    </citation>
    <scope>NUCLEOTIDE SEQUENCE [LARGE SCALE GENOMIC DNA]</scope>
</reference>
<sequence length="93" mass="10412">MDLRVRKDPVRKWLEWRSTIQFTLTRMLAASIKATNFGCIRRLTVSELVGGQSCCGSFPFNVIPLLAMKGYVEISVDTSVIDDTNGRGDTIDE</sequence>